<evidence type="ECO:0000256" key="4">
    <source>
        <dbReference type="ARBA" id="ARBA00012285"/>
    </source>
</evidence>
<accession>A0A0D6P6J6</accession>
<evidence type="ECO:0000256" key="7">
    <source>
        <dbReference type="ARBA" id="ARBA00023239"/>
    </source>
</evidence>
<comment type="pathway">
    <text evidence="3">Cofactor biosynthesis; adenosylcobalamin biosynthesis.</text>
</comment>
<dbReference type="NCBIfam" id="TIGR01140">
    <property type="entry name" value="L_thr_O3P_dcar"/>
    <property type="match status" value="1"/>
</dbReference>
<dbReference type="EC" id="4.1.1.81" evidence="4"/>
<dbReference type="UniPathway" id="UPA00148"/>
<gene>
    <name evidence="11" type="ORF">Asru_0165_26</name>
</gene>
<dbReference type="Pfam" id="PF00155">
    <property type="entry name" value="Aminotran_1_2"/>
    <property type="match status" value="1"/>
</dbReference>
<dbReference type="PANTHER" id="PTHR42885:SF1">
    <property type="entry name" value="THREONINE-PHOSPHATE DECARBOXYLASE"/>
    <property type="match status" value="1"/>
</dbReference>
<dbReference type="EMBL" id="BANB01000165">
    <property type="protein sequence ID" value="GAN76818.1"/>
    <property type="molecule type" value="Genomic_DNA"/>
</dbReference>
<dbReference type="Proteomes" id="UP000032680">
    <property type="component" value="Unassembled WGS sequence"/>
</dbReference>
<evidence type="ECO:0000259" key="10">
    <source>
        <dbReference type="Pfam" id="PF00155"/>
    </source>
</evidence>
<name>A0A0D6P6J6_9PROT</name>
<dbReference type="InterPro" id="IPR015422">
    <property type="entry name" value="PyrdxlP-dep_Trfase_small"/>
</dbReference>
<comment type="caution">
    <text evidence="11">The sequence shown here is derived from an EMBL/GenBank/DDBJ whole genome shotgun (WGS) entry which is preliminary data.</text>
</comment>
<proteinExistence type="predicted"/>
<reference evidence="11 12" key="1">
    <citation type="submission" date="2012-11" db="EMBL/GenBank/DDBJ databases">
        <title>Whole genome sequence of Acidisphaera rubrifaciens HS-AP3.</title>
        <authorList>
            <person name="Azuma Y."/>
            <person name="Higashiura N."/>
            <person name="Hirakawa H."/>
            <person name="Matsushita K."/>
        </authorList>
    </citation>
    <scope>NUCLEOTIDE SEQUENCE [LARGE SCALE GENOMIC DNA]</scope>
    <source>
        <strain evidence="11 12">HS-AP3</strain>
    </source>
</reference>
<evidence type="ECO:0000256" key="2">
    <source>
        <dbReference type="ARBA" id="ARBA00003444"/>
    </source>
</evidence>
<comment type="function">
    <text evidence="2">Decarboxylates L-threonine-O-3-phosphate to yield (R)-1-amino-2-propanol O-2-phosphate, the precursor for the linkage between the nucleotide loop and the corrin ring in cobalamin.</text>
</comment>
<evidence type="ECO:0000256" key="5">
    <source>
        <dbReference type="ARBA" id="ARBA00022573"/>
    </source>
</evidence>
<dbReference type="PANTHER" id="PTHR42885">
    <property type="entry name" value="HISTIDINOL-PHOSPHATE AMINOTRANSFERASE-RELATED"/>
    <property type="match status" value="1"/>
</dbReference>
<dbReference type="PROSITE" id="PS00105">
    <property type="entry name" value="AA_TRANSFER_CLASS_1"/>
    <property type="match status" value="1"/>
</dbReference>
<dbReference type="GO" id="GO:0009236">
    <property type="term" value="P:cobalamin biosynthetic process"/>
    <property type="evidence" value="ECO:0007669"/>
    <property type="project" value="UniProtKB-UniPathway"/>
</dbReference>
<dbReference type="Gene3D" id="3.40.640.10">
    <property type="entry name" value="Type I PLP-dependent aspartate aminotransferase-like (Major domain)"/>
    <property type="match status" value="1"/>
</dbReference>
<dbReference type="InterPro" id="IPR005860">
    <property type="entry name" value="CobD"/>
</dbReference>
<dbReference type="InterPro" id="IPR015424">
    <property type="entry name" value="PyrdxlP-dep_Trfase"/>
</dbReference>
<evidence type="ECO:0000256" key="6">
    <source>
        <dbReference type="ARBA" id="ARBA00022898"/>
    </source>
</evidence>
<dbReference type="CDD" id="cd00609">
    <property type="entry name" value="AAT_like"/>
    <property type="match status" value="1"/>
</dbReference>
<evidence type="ECO:0000313" key="12">
    <source>
        <dbReference type="Proteomes" id="UP000032680"/>
    </source>
</evidence>
<evidence type="ECO:0000256" key="1">
    <source>
        <dbReference type="ARBA" id="ARBA00001933"/>
    </source>
</evidence>
<dbReference type="RefSeq" id="WP_048860701.1">
    <property type="nucleotide sequence ID" value="NZ_BANB01000165.1"/>
</dbReference>
<dbReference type="GO" id="GO:0048472">
    <property type="term" value="F:threonine-phosphate decarboxylase activity"/>
    <property type="evidence" value="ECO:0007669"/>
    <property type="project" value="UniProtKB-EC"/>
</dbReference>
<comment type="catalytic activity">
    <reaction evidence="9">
        <text>O-phospho-L-threonine + H(+) = (R)-1-aminopropan-2-yl phosphate + CO2</text>
        <dbReference type="Rhea" id="RHEA:11492"/>
        <dbReference type="ChEBI" id="CHEBI:15378"/>
        <dbReference type="ChEBI" id="CHEBI:16526"/>
        <dbReference type="ChEBI" id="CHEBI:58563"/>
        <dbReference type="ChEBI" id="CHEBI:58675"/>
        <dbReference type="EC" id="4.1.1.81"/>
    </reaction>
</comment>
<keyword evidence="6" id="KW-0663">Pyridoxal phosphate</keyword>
<sequence length="337" mass="35686">MSGPLLHGGQLGDAMRHYPDAPRPFIDLSTGINPHAYPMPPLDAADCTRLPEAAALADLEAAAARAYGIADPACVVAAAGTQPLIALLPRLRARASVAVVGPTYAEHEAAWRLGGHAVREVEAPTDEAEVLVVCSPNNPDGRVAAVATLADIATRVTVRGGWLVIDEAFIDLSGRESAARLISLRGVVVLRSFGKTYGLAGLRLGFALAHPDLARRLRASLGPWPVSGPAIVAGRAALRDDAWRAAARARLEVEAAGLRAVLTEAGLDIRGGALLFHLVEVADAASLHHHLCTHGILTRRFPAQPRWLRLGLPPDPPALARLRHALAVRPRNTWRAD</sequence>
<evidence type="ECO:0000313" key="11">
    <source>
        <dbReference type="EMBL" id="GAN76818.1"/>
    </source>
</evidence>
<feature type="domain" description="Aminotransferase class I/classII large" evidence="10">
    <location>
        <begin position="44"/>
        <end position="313"/>
    </location>
</feature>
<protein>
    <recommendedName>
        <fullName evidence="4">threonine-phosphate decarboxylase</fullName>
        <ecNumber evidence="4">4.1.1.81</ecNumber>
    </recommendedName>
    <alternativeName>
        <fullName evidence="8">L-threonine-O-3-phosphate decarboxylase</fullName>
    </alternativeName>
</protein>
<keyword evidence="7" id="KW-0456">Lyase</keyword>
<organism evidence="11 12">
    <name type="scientific">Acidisphaera rubrifaciens HS-AP3</name>
    <dbReference type="NCBI Taxonomy" id="1231350"/>
    <lineage>
        <taxon>Bacteria</taxon>
        <taxon>Pseudomonadati</taxon>
        <taxon>Pseudomonadota</taxon>
        <taxon>Alphaproteobacteria</taxon>
        <taxon>Acetobacterales</taxon>
        <taxon>Acetobacteraceae</taxon>
        <taxon>Acidisphaera</taxon>
    </lineage>
</organism>
<evidence type="ECO:0000256" key="8">
    <source>
        <dbReference type="ARBA" id="ARBA00029996"/>
    </source>
</evidence>
<evidence type="ECO:0000256" key="9">
    <source>
        <dbReference type="ARBA" id="ARBA00048531"/>
    </source>
</evidence>
<dbReference type="SUPFAM" id="SSF53383">
    <property type="entry name" value="PLP-dependent transferases"/>
    <property type="match status" value="1"/>
</dbReference>
<dbReference type="InterPro" id="IPR015421">
    <property type="entry name" value="PyrdxlP-dep_Trfase_major"/>
</dbReference>
<dbReference type="Gene3D" id="3.90.1150.10">
    <property type="entry name" value="Aspartate Aminotransferase, domain 1"/>
    <property type="match status" value="1"/>
</dbReference>
<dbReference type="AlphaFoldDB" id="A0A0D6P6J6"/>
<dbReference type="OrthoDB" id="9799304at2"/>
<dbReference type="InterPro" id="IPR004839">
    <property type="entry name" value="Aminotransferase_I/II_large"/>
</dbReference>
<dbReference type="InterPro" id="IPR004838">
    <property type="entry name" value="NHTrfase_class1_PyrdxlP-BS"/>
</dbReference>
<dbReference type="GO" id="GO:0030170">
    <property type="term" value="F:pyridoxal phosphate binding"/>
    <property type="evidence" value="ECO:0007669"/>
    <property type="project" value="InterPro"/>
</dbReference>
<evidence type="ECO:0000256" key="3">
    <source>
        <dbReference type="ARBA" id="ARBA00004953"/>
    </source>
</evidence>
<comment type="cofactor">
    <cofactor evidence="1">
        <name>pyridoxal 5'-phosphate</name>
        <dbReference type="ChEBI" id="CHEBI:597326"/>
    </cofactor>
</comment>
<keyword evidence="12" id="KW-1185">Reference proteome</keyword>
<keyword evidence="5" id="KW-0169">Cobalamin biosynthesis</keyword>